<dbReference type="Proteomes" id="UP000485058">
    <property type="component" value="Unassembled WGS sequence"/>
</dbReference>
<proteinExistence type="predicted"/>
<keyword evidence="2" id="KW-1185">Reference proteome</keyword>
<dbReference type="AlphaFoldDB" id="A0A699ZS21"/>
<comment type="caution">
    <text evidence="1">The sequence shown here is derived from an EMBL/GenBank/DDBJ whole genome shotgun (WGS) entry which is preliminary data.</text>
</comment>
<evidence type="ECO:0000313" key="1">
    <source>
        <dbReference type="EMBL" id="GFH23960.1"/>
    </source>
</evidence>
<reference evidence="1 2" key="1">
    <citation type="submission" date="2020-02" db="EMBL/GenBank/DDBJ databases">
        <title>Draft genome sequence of Haematococcus lacustris strain NIES-144.</title>
        <authorList>
            <person name="Morimoto D."/>
            <person name="Nakagawa S."/>
            <person name="Yoshida T."/>
            <person name="Sawayama S."/>
        </authorList>
    </citation>
    <scope>NUCLEOTIDE SEQUENCE [LARGE SCALE GENOMIC DNA]</scope>
    <source>
        <strain evidence="1 2">NIES-144</strain>
    </source>
</reference>
<protein>
    <submittedName>
        <fullName evidence="1">Uncharacterized protein</fullName>
    </submittedName>
</protein>
<evidence type="ECO:0000313" key="2">
    <source>
        <dbReference type="Proteomes" id="UP000485058"/>
    </source>
</evidence>
<organism evidence="1 2">
    <name type="scientific">Haematococcus lacustris</name>
    <name type="common">Green alga</name>
    <name type="synonym">Haematococcus pluvialis</name>
    <dbReference type="NCBI Taxonomy" id="44745"/>
    <lineage>
        <taxon>Eukaryota</taxon>
        <taxon>Viridiplantae</taxon>
        <taxon>Chlorophyta</taxon>
        <taxon>core chlorophytes</taxon>
        <taxon>Chlorophyceae</taxon>
        <taxon>CS clade</taxon>
        <taxon>Chlamydomonadales</taxon>
        <taxon>Haematococcaceae</taxon>
        <taxon>Haematococcus</taxon>
    </lineage>
</organism>
<sequence length="126" mass="13152">MAAHTWRASRWPSPAPSTTWVGAGLGQQSGWMQAWGNSVGGGRPGATAWVDAGLGQQPGWVWLPTRSLSRGGSSRQGWVGHRRLYSGYEPGSLGWAAGRQQQPGCDRPGWIGAACVGVGVPEEAAG</sequence>
<dbReference type="EMBL" id="BLLF01002406">
    <property type="protein sequence ID" value="GFH23960.1"/>
    <property type="molecule type" value="Genomic_DNA"/>
</dbReference>
<accession>A0A699ZS21</accession>
<name>A0A699ZS21_HAELA</name>
<gene>
    <name evidence="1" type="ORF">HaLaN_21665</name>
</gene>